<dbReference type="EMBL" id="AMQM01005479">
    <property type="status" value="NOT_ANNOTATED_CDS"/>
    <property type="molecule type" value="Genomic_DNA"/>
</dbReference>
<reference evidence="3" key="1">
    <citation type="submission" date="2012-12" db="EMBL/GenBank/DDBJ databases">
        <authorList>
            <person name="Hellsten U."/>
            <person name="Grimwood J."/>
            <person name="Chapman J.A."/>
            <person name="Shapiro H."/>
            <person name="Aerts A."/>
            <person name="Otillar R.P."/>
            <person name="Terry A.Y."/>
            <person name="Boore J.L."/>
            <person name="Simakov O."/>
            <person name="Marletaz F."/>
            <person name="Cho S.-J."/>
            <person name="Edsinger-Gonzales E."/>
            <person name="Havlak P."/>
            <person name="Kuo D.-H."/>
            <person name="Larsson T."/>
            <person name="Lv J."/>
            <person name="Arendt D."/>
            <person name="Savage R."/>
            <person name="Osoegawa K."/>
            <person name="de Jong P."/>
            <person name="Lindberg D.R."/>
            <person name="Seaver E.C."/>
            <person name="Weisblat D.A."/>
            <person name="Putnam N.H."/>
            <person name="Grigoriev I.V."/>
            <person name="Rokhsar D.S."/>
        </authorList>
    </citation>
    <scope>NUCLEOTIDE SEQUENCE</scope>
</reference>
<dbReference type="InParanoid" id="T1F9W5"/>
<name>T1F9W5_HELRO</name>
<protein>
    <submittedName>
        <fullName evidence="1 2">Uncharacterized protein</fullName>
    </submittedName>
</protein>
<dbReference type="Proteomes" id="UP000015101">
    <property type="component" value="Unassembled WGS sequence"/>
</dbReference>
<proteinExistence type="predicted"/>
<evidence type="ECO:0000313" key="2">
    <source>
        <dbReference type="EnsemblMetazoa" id="HelroP175924"/>
    </source>
</evidence>
<dbReference type="CTD" id="20205614"/>
<dbReference type="AlphaFoldDB" id="T1F9W5"/>
<dbReference type="GeneID" id="20205614"/>
<dbReference type="KEGG" id="hro:HELRODRAFT_175924"/>
<gene>
    <name evidence="2" type="primary">20205614</name>
    <name evidence="1" type="ORF">HELRODRAFT_175924</name>
</gene>
<dbReference type="HOGENOM" id="CLU_1808297_0_0_1"/>
<evidence type="ECO:0000313" key="1">
    <source>
        <dbReference type="EMBL" id="ESO00486.1"/>
    </source>
</evidence>
<dbReference type="RefSeq" id="XP_009021536.1">
    <property type="nucleotide sequence ID" value="XM_009023288.1"/>
</dbReference>
<organism evidence="2 3">
    <name type="scientific">Helobdella robusta</name>
    <name type="common">Californian leech</name>
    <dbReference type="NCBI Taxonomy" id="6412"/>
    <lineage>
        <taxon>Eukaryota</taxon>
        <taxon>Metazoa</taxon>
        <taxon>Spiralia</taxon>
        <taxon>Lophotrochozoa</taxon>
        <taxon>Annelida</taxon>
        <taxon>Clitellata</taxon>
        <taxon>Hirudinea</taxon>
        <taxon>Rhynchobdellida</taxon>
        <taxon>Glossiphoniidae</taxon>
        <taxon>Helobdella</taxon>
    </lineage>
</organism>
<evidence type="ECO:0000313" key="3">
    <source>
        <dbReference type="Proteomes" id="UP000015101"/>
    </source>
</evidence>
<sequence>MGLNRKSLLAIYKSKFLLKLETVSDSTTHVGKLFQIENPKIFHIIHVTKCVASDVGDHLRLIKVEVISCYFTFKKGKNGDMPDESLLSNYFRFYFDTKFSDLVNRKISWLEHVVIHNNNNNLYSAKGNQLKRSLPDKLVQYDI</sequence>
<accession>T1F9W5</accession>
<reference evidence="2" key="3">
    <citation type="submission" date="2015-06" db="UniProtKB">
        <authorList>
            <consortium name="EnsemblMetazoa"/>
        </authorList>
    </citation>
    <scope>IDENTIFICATION</scope>
</reference>
<dbReference type="EnsemblMetazoa" id="HelroT175924">
    <property type="protein sequence ID" value="HelroP175924"/>
    <property type="gene ID" value="HelroG175924"/>
</dbReference>
<reference evidence="1 3" key="2">
    <citation type="journal article" date="2013" name="Nature">
        <title>Insights into bilaterian evolution from three spiralian genomes.</title>
        <authorList>
            <person name="Simakov O."/>
            <person name="Marletaz F."/>
            <person name="Cho S.J."/>
            <person name="Edsinger-Gonzales E."/>
            <person name="Havlak P."/>
            <person name="Hellsten U."/>
            <person name="Kuo D.H."/>
            <person name="Larsson T."/>
            <person name="Lv J."/>
            <person name="Arendt D."/>
            <person name="Savage R."/>
            <person name="Osoegawa K."/>
            <person name="de Jong P."/>
            <person name="Grimwood J."/>
            <person name="Chapman J.A."/>
            <person name="Shapiro H."/>
            <person name="Aerts A."/>
            <person name="Otillar R.P."/>
            <person name="Terry A.Y."/>
            <person name="Boore J.L."/>
            <person name="Grigoriev I.V."/>
            <person name="Lindberg D.R."/>
            <person name="Seaver E.C."/>
            <person name="Weisblat D.A."/>
            <person name="Putnam N.H."/>
            <person name="Rokhsar D.S."/>
        </authorList>
    </citation>
    <scope>NUCLEOTIDE SEQUENCE</scope>
</reference>
<keyword evidence="3" id="KW-1185">Reference proteome</keyword>
<dbReference type="EMBL" id="KB096945">
    <property type="protein sequence ID" value="ESO00486.1"/>
    <property type="molecule type" value="Genomic_DNA"/>
</dbReference>